<evidence type="ECO:0000256" key="1">
    <source>
        <dbReference type="SAM" id="MobiDB-lite"/>
    </source>
</evidence>
<keyword evidence="3" id="KW-1185">Reference proteome</keyword>
<feature type="region of interest" description="Disordered" evidence="1">
    <location>
        <begin position="1"/>
        <end position="23"/>
    </location>
</feature>
<dbReference type="Proteomes" id="UP000325440">
    <property type="component" value="Unassembled WGS sequence"/>
</dbReference>
<dbReference type="EMBL" id="CABPRJ010001593">
    <property type="protein sequence ID" value="VVC39065.1"/>
    <property type="molecule type" value="Genomic_DNA"/>
</dbReference>
<dbReference type="AlphaFoldDB" id="A0A5E4N378"/>
<organism evidence="2 3">
    <name type="scientific">Cinara cedri</name>
    <dbReference type="NCBI Taxonomy" id="506608"/>
    <lineage>
        <taxon>Eukaryota</taxon>
        <taxon>Metazoa</taxon>
        <taxon>Ecdysozoa</taxon>
        <taxon>Arthropoda</taxon>
        <taxon>Hexapoda</taxon>
        <taxon>Insecta</taxon>
        <taxon>Pterygota</taxon>
        <taxon>Neoptera</taxon>
        <taxon>Paraneoptera</taxon>
        <taxon>Hemiptera</taxon>
        <taxon>Sternorrhyncha</taxon>
        <taxon>Aphidomorpha</taxon>
        <taxon>Aphidoidea</taxon>
        <taxon>Aphididae</taxon>
        <taxon>Lachninae</taxon>
        <taxon>Cinara</taxon>
    </lineage>
</organism>
<evidence type="ECO:0000313" key="3">
    <source>
        <dbReference type="Proteomes" id="UP000325440"/>
    </source>
</evidence>
<feature type="compositionally biased region" description="Basic residues" evidence="1">
    <location>
        <begin position="7"/>
        <end position="21"/>
    </location>
</feature>
<feature type="compositionally biased region" description="Polar residues" evidence="1">
    <location>
        <begin position="81"/>
        <end position="99"/>
    </location>
</feature>
<feature type="region of interest" description="Disordered" evidence="1">
    <location>
        <begin position="78"/>
        <end position="99"/>
    </location>
</feature>
<reference evidence="2 3" key="1">
    <citation type="submission" date="2019-08" db="EMBL/GenBank/DDBJ databases">
        <authorList>
            <person name="Alioto T."/>
            <person name="Alioto T."/>
            <person name="Gomez Garrido J."/>
        </authorList>
    </citation>
    <scope>NUCLEOTIDE SEQUENCE [LARGE SCALE GENOMIC DNA]</scope>
</reference>
<proteinExistence type="predicted"/>
<gene>
    <name evidence="2" type="ORF">CINCED_3A001989</name>
</gene>
<sequence length="99" mass="10981">MYSYAVRGRRRRTRSAGHGRCGRVGPSTVAVAAAAHTEPHVLLVRNKIPVSMPTPAEIVETEILFLFAFKKTKMPLKEKMNSGSVTDDQKQTIMKNALQ</sequence>
<accession>A0A5E4N378</accession>
<protein>
    <submittedName>
        <fullName evidence="2">Uncharacterized protein</fullName>
    </submittedName>
</protein>
<name>A0A5E4N378_9HEMI</name>
<evidence type="ECO:0000313" key="2">
    <source>
        <dbReference type="EMBL" id="VVC39065.1"/>
    </source>
</evidence>